<dbReference type="OrthoDB" id="8955553at2759"/>
<keyword evidence="1" id="KW-0675">Receptor</keyword>
<dbReference type="AlphaFoldDB" id="A0A2I0U8V2"/>
<reference evidence="2" key="2">
    <citation type="submission" date="2017-12" db="EMBL/GenBank/DDBJ databases">
        <title>Genome sequence of the Bar-tailed Godwit (Limosa lapponica baueri).</title>
        <authorList>
            <person name="Lima N.C.B."/>
            <person name="Parody-Merino A.M."/>
            <person name="Battley P.F."/>
            <person name="Fidler A.E."/>
            <person name="Prosdocimi F."/>
        </authorList>
    </citation>
    <scope>NUCLEOTIDE SEQUENCE [LARGE SCALE GENOMIC DNA]</scope>
</reference>
<evidence type="ECO:0000313" key="2">
    <source>
        <dbReference type="Proteomes" id="UP000233556"/>
    </source>
</evidence>
<gene>
    <name evidence="1" type="ORF">llap_7193</name>
</gene>
<sequence length="100" mass="10728">MNIVPPAELPPQMTSCATALSEGPRSPGCASAYPWQLLEAEYYSWQGQLALSSIDDNFLTQVVGEPTGRDELLDLVLTNKEGLVGDVKVGGSSEDEMVEL</sequence>
<evidence type="ECO:0000313" key="1">
    <source>
        <dbReference type="EMBL" id="PKU42504.1"/>
    </source>
</evidence>
<protein>
    <submittedName>
        <fullName evidence="1">Mast stem cell growth factor receptor kit</fullName>
    </submittedName>
</protein>
<dbReference type="EMBL" id="KZ505988">
    <property type="protein sequence ID" value="PKU42504.1"/>
    <property type="molecule type" value="Genomic_DNA"/>
</dbReference>
<organism evidence="1 2">
    <name type="scientific">Limosa lapponica baueri</name>
    <dbReference type="NCBI Taxonomy" id="1758121"/>
    <lineage>
        <taxon>Eukaryota</taxon>
        <taxon>Metazoa</taxon>
        <taxon>Chordata</taxon>
        <taxon>Craniata</taxon>
        <taxon>Vertebrata</taxon>
        <taxon>Euteleostomi</taxon>
        <taxon>Archelosauria</taxon>
        <taxon>Archosauria</taxon>
        <taxon>Dinosauria</taxon>
        <taxon>Saurischia</taxon>
        <taxon>Theropoda</taxon>
        <taxon>Coelurosauria</taxon>
        <taxon>Aves</taxon>
        <taxon>Neognathae</taxon>
        <taxon>Neoaves</taxon>
        <taxon>Charadriiformes</taxon>
        <taxon>Scolopacidae</taxon>
        <taxon>Limosa</taxon>
    </lineage>
</organism>
<name>A0A2I0U8V2_LIMLA</name>
<dbReference type="Proteomes" id="UP000233556">
    <property type="component" value="Unassembled WGS sequence"/>
</dbReference>
<accession>A0A2I0U8V2</accession>
<keyword evidence="2" id="KW-1185">Reference proteome</keyword>
<proteinExistence type="predicted"/>
<reference evidence="2" key="1">
    <citation type="submission" date="2017-11" db="EMBL/GenBank/DDBJ databases">
        <authorList>
            <person name="Lima N.C."/>
            <person name="Parody-Merino A.M."/>
            <person name="Battley P.F."/>
            <person name="Fidler A.E."/>
            <person name="Prosdocimi F."/>
        </authorList>
    </citation>
    <scope>NUCLEOTIDE SEQUENCE [LARGE SCALE GENOMIC DNA]</scope>
</reference>